<sequence length="191" mass="21928">MIFRKFLAAIGYIVSSSGAGATCWYLAQPKTIGEAITKIDTLSSTQEHFVNTWRLFKDDRNFMNWVISASNNLDHASPTFENDAAKIVKEYCKEVTELPLNEINIKELLPKALTWCTIPKQTKANVTVGENTSWNEITELIKEKGIESNNEVFMVGVDYSEWKRGLQRKTLYCWNKEKDDWEIKKVGEFCS</sequence>
<keyword evidence="3" id="KW-1185">Reference proteome</keyword>
<feature type="signal peptide" evidence="1">
    <location>
        <begin position="1"/>
        <end position="21"/>
    </location>
</feature>
<evidence type="ECO:0000313" key="2">
    <source>
        <dbReference type="EMBL" id="OAL10605.1"/>
    </source>
</evidence>
<reference evidence="3" key="1">
    <citation type="submission" date="2016-04" db="EMBL/GenBank/DDBJ databases">
        <authorList>
            <person name="Quiroz-Castaneda R.E."/>
            <person name="Martinez-Ocampo F."/>
        </authorList>
    </citation>
    <scope>NUCLEOTIDE SEQUENCE [LARGE SCALE GENOMIC DNA]</scope>
    <source>
        <strain evidence="3">INIFAP01</strain>
    </source>
</reference>
<dbReference type="RefSeq" id="WP_187149840.1">
    <property type="nucleotide sequence ID" value="NZ_LWUJ01000010.1"/>
</dbReference>
<gene>
    <name evidence="2" type="ORF">A6V39_00875</name>
</gene>
<dbReference type="Proteomes" id="UP000077623">
    <property type="component" value="Unassembled WGS sequence"/>
</dbReference>
<feature type="chain" id="PRO_5008394703" description="Lipoprotein" evidence="1">
    <location>
        <begin position="22"/>
        <end position="191"/>
    </location>
</feature>
<evidence type="ECO:0000313" key="3">
    <source>
        <dbReference type="Proteomes" id="UP000077623"/>
    </source>
</evidence>
<proteinExistence type="predicted"/>
<keyword evidence="1" id="KW-0732">Signal</keyword>
<name>A0A1A9QF62_9MOLU</name>
<dbReference type="STRING" id="432608.A6V39_00875"/>
<dbReference type="AlphaFoldDB" id="A0A1A9QF62"/>
<evidence type="ECO:0008006" key="4">
    <source>
        <dbReference type="Google" id="ProtNLM"/>
    </source>
</evidence>
<dbReference type="EMBL" id="LWUJ01000010">
    <property type="protein sequence ID" value="OAL10605.1"/>
    <property type="molecule type" value="Genomic_DNA"/>
</dbReference>
<accession>A0A1A9QF62</accession>
<evidence type="ECO:0000256" key="1">
    <source>
        <dbReference type="SAM" id="SignalP"/>
    </source>
</evidence>
<organism evidence="2 3">
    <name type="scientific">Candidatus Mycoplasma haematobovis</name>
    <dbReference type="NCBI Taxonomy" id="432608"/>
    <lineage>
        <taxon>Bacteria</taxon>
        <taxon>Bacillati</taxon>
        <taxon>Mycoplasmatota</taxon>
        <taxon>Mollicutes</taxon>
        <taxon>Mycoplasmataceae</taxon>
        <taxon>Mycoplasma</taxon>
    </lineage>
</organism>
<protein>
    <recommendedName>
        <fullName evidence="4">Lipoprotein</fullName>
    </recommendedName>
</protein>
<comment type="caution">
    <text evidence="2">The sequence shown here is derived from an EMBL/GenBank/DDBJ whole genome shotgun (WGS) entry which is preliminary data.</text>
</comment>